<dbReference type="EMBL" id="RKHR01000003">
    <property type="protein sequence ID" value="ROS04847.1"/>
    <property type="molecule type" value="Genomic_DNA"/>
</dbReference>
<comment type="caution">
    <text evidence="4">The sequence shown here is derived from an EMBL/GenBank/DDBJ whole genome shotgun (WGS) entry which is preliminary data.</text>
</comment>
<accession>A0A3N2DYK0</accession>
<gene>
    <name evidence="4" type="ORF">EDC56_0361</name>
</gene>
<dbReference type="Gene3D" id="2.40.50.100">
    <property type="match status" value="1"/>
</dbReference>
<feature type="signal peptide" evidence="2">
    <location>
        <begin position="1"/>
        <end position="26"/>
    </location>
</feature>
<evidence type="ECO:0000313" key="5">
    <source>
        <dbReference type="Proteomes" id="UP000275394"/>
    </source>
</evidence>
<dbReference type="Gene3D" id="1.10.287.470">
    <property type="entry name" value="Helix hairpin bin"/>
    <property type="match status" value="1"/>
</dbReference>
<organism evidence="4 5">
    <name type="scientific">Sinobacterium caligoides</name>
    <dbReference type="NCBI Taxonomy" id="933926"/>
    <lineage>
        <taxon>Bacteria</taxon>
        <taxon>Pseudomonadati</taxon>
        <taxon>Pseudomonadota</taxon>
        <taxon>Gammaproteobacteria</taxon>
        <taxon>Cellvibrionales</taxon>
        <taxon>Spongiibacteraceae</taxon>
        <taxon>Sinobacterium</taxon>
    </lineage>
</organism>
<dbReference type="GO" id="GO:1990281">
    <property type="term" value="C:efflux pump complex"/>
    <property type="evidence" value="ECO:0007669"/>
    <property type="project" value="TreeGrafter"/>
</dbReference>
<keyword evidence="2" id="KW-0732">Signal</keyword>
<evidence type="ECO:0000313" key="4">
    <source>
        <dbReference type="EMBL" id="ROS04847.1"/>
    </source>
</evidence>
<sequence>MKPSVYCRCLLLMTLVPALLSGLVGCAGDATDEVQAADYHSVLSYTLRGSEDLELDREFVGLVTPSQNGSIGFELSGKISEILVDEGEEVRQGQALMMLDVSLLHTESRQLEAKRQQAKSDLKLVRANLKRLHSLQEKGYTSTQSVDEQTARESSLLAQLNQLQAGINANQLKIDKSTLKAPFDGVIGRRLVSLGQVVTASMPVYLLSLQQSNEAQIGVPVRMLEQLHSGDDLSVTVADKLFPVQLITKGAVIDPATRTVQLRLALPADSSVISGQLAYLSLPEKIHRSGYWVPLTALTDGLRGLWNVYVLMADADGSSYILEKRDIRVLYATAERAYVTGAIAEGESIVAGGMHRLVPGQQVVIAAPVEPTKKASVDVTLVEQ</sequence>
<dbReference type="Pfam" id="PF25973">
    <property type="entry name" value="BSH_CzcB"/>
    <property type="match status" value="1"/>
</dbReference>
<dbReference type="Gene3D" id="2.40.30.170">
    <property type="match status" value="1"/>
</dbReference>
<dbReference type="Proteomes" id="UP000275394">
    <property type="component" value="Unassembled WGS sequence"/>
</dbReference>
<proteinExistence type="inferred from homology"/>
<dbReference type="InterPro" id="IPR006143">
    <property type="entry name" value="RND_pump_MFP"/>
</dbReference>
<dbReference type="PANTHER" id="PTHR30469:SF11">
    <property type="entry name" value="BLL4320 PROTEIN"/>
    <property type="match status" value="1"/>
</dbReference>
<comment type="similarity">
    <text evidence="1">Belongs to the membrane fusion protein (MFP) (TC 8.A.1) family.</text>
</comment>
<evidence type="ECO:0000256" key="1">
    <source>
        <dbReference type="ARBA" id="ARBA00009477"/>
    </source>
</evidence>
<dbReference type="InterPro" id="IPR058647">
    <property type="entry name" value="BSH_CzcB-like"/>
</dbReference>
<dbReference type="AlphaFoldDB" id="A0A3N2DYK0"/>
<dbReference type="Gene3D" id="2.40.420.20">
    <property type="match status" value="1"/>
</dbReference>
<feature type="domain" description="CzcB-like barrel-sandwich hybrid" evidence="3">
    <location>
        <begin position="74"/>
        <end position="207"/>
    </location>
</feature>
<evidence type="ECO:0000256" key="2">
    <source>
        <dbReference type="SAM" id="SignalP"/>
    </source>
</evidence>
<keyword evidence="5" id="KW-1185">Reference proteome</keyword>
<reference evidence="4 5" key="1">
    <citation type="submission" date="2018-11" db="EMBL/GenBank/DDBJ databases">
        <title>Genomic Encyclopedia of Type Strains, Phase IV (KMG-IV): sequencing the most valuable type-strain genomes for metagenomic binning, comparative biology and taxonomic classification.</title>
        <authorList>
            <person name="Goeker M."/>
        </authorList>
    </citation>
    <scope>NUCLEOTIDE SEQUENCE [LARGE SCALE GENOMIC DNA]</scope>
    <source>
        <strain evidence="4 5">DSM 100316</strain>
    </source>
</reference>
<feature type="chain" id="PRO_5018155558" evidence="2">
    <location>
        <begin position="27"/>
        <end position="384"/>
    </location>
</feature>
<evidence type="ECO:0000259" key="3">
    <source>
        <dbReference type="Pfam" id="PF25973"/>
    </source>
</evidence>
<dbReference type="NCBIfam" id="TIGR01730">
    <property type="entry name" value="RND_mfp"/>
    <property type="match status" value="1"/>
</dbReference>
<dbReference type="SUPFAM" id="SSF111369">
    <property type="entry name" value="HlyD-like secretion proteins"/>
    <property type="match status" value="1"/>
</dbReference>
<dbReference type="PANTHER" id="PTHR30469">
    <property type="entry name" value="MULTIDRUG RESISTANCE PROTEIN MDTA"/>
    <property type="match status" value="1"/>
</dbReference>
<protein>
    <submittedName>
        <fullName evidence="4">RND family efflux transporter MFP subunit</fullName>
    </submittedName>
</protein>
<dbReference type="RefSeq" id="WP_162844049.1">
    <property type="nucleotide sequence ID" value="NZ_RKHR01000003.1"/>
</dbReference>
<dbReference type="PROSITE" id="PS51257">
    <property type="entry name" value="PROKAR_LIPOPROTEIN"/>
    <property type="match status" value="1"/>
</dbReference>
<dbReference type="GO" id="GO:0015562">
    <property type="term" value="F:efflux transmembrane transporter activity"/>
    <property type="evidence" value="ECO:0007669"/>
    <property type="project" value="TreeGrafter"/>
</dbReference>
<name>A0A3N2DYK0_9GAMM</name>